<evidence type="ECO:0000256" key="2">
    <source>
        <dbReference type="ARBA" id="ARBA00022692"/>
    </source>
</evidence>
<dbReference type="InterPro" id="IPR000412">
    <property type="entry name" value="ABC_2_transport"/>
</dbReference>
<feature type="domain" description="ABC transmembrane type-2" evidence="7">
    <location>
        <begin position="30"/>
        <end position="266"/>
    </location>
</feature>
<dbReference type="GO" id="GO:0046677">
    <property type="term" value="P:response to antibiotic"/>
    <property type="evidence" value="ECO:0007669"/>
    <property type="project" value="UniProtKB-KW"/>
</dbReference>
<evidence type="ECO:0000256" key="5">
    <source>
        <dbReference type="ARBA" id="ARBA00023251"/>
    </source>
</evidence>
<dbReference type="PIRSF" id="PIRSF006648">
    <property type="entry name" value="DrrB"/>
    <property type="match status" value="1"/>
</dbReference>
<evidence type="ECO:0000313" key="9">
    <source>
        <dbReference type="Proteomes" id="UP000677152"/>
    </source>
</evidence>
<dbReference type="InterPro" id="IPR013525">
    <property type="entry name" value="ABC2_TM"/>
</dbReference>
<evidence type="ECO:0000256" key="3">
    <source>
        <dbReference type="ARBA" id="ARBA00022989"/>
    </source>
</evidence>
<evidence type="ECO:0000313" key="8">
    <source>
        <dbReference type="EMBL" id="QUF06275.1"/>
    </source>
</evidence>
<keyword evidence="6" id="KW-0813">Transport</keyword>
<comment type="subcellular location">
    <subcellularLocation>
        <location evidence="6">Cell membrane</location>
        <topology evidence="6">Multi-pass membrane protein</topology>
    </subcellularLocation>
    <subcellularLocation>
        <location evidence="1">Membrane</location>
        <topology evidence="1">Multi-pass membrane protein</topology>
    </subcellularLocation>
</comment>
<keyword evidence="5" id="KW-0046">Antibiotic resistance</keyword>
<evidence type="ECO:0000256" key="1">
    <source>
        <dbReference type="ARBA" id="ARBA00004141"/>
    </source>
</evidence>
<evidence type="ECO:0000256" key="6">
    <source>
        <dbReference type="RuleBase" id="RU361157"/>
    </source>
</evidence>
<dbReference type="GO" id="GO:0043190">
    <property type="term" value="C:ATP-binding cassette (ABC) transporter complex"/>
    <property type="evidence" value="ECO:0007669"/>
    <property type="project" value="InterPro"/>
</dbReference>
<dbReference type="EMBL" id="CP073249">
    <property type="protein sequence ID" value="QUF06275.1"/>
    <property type="molecule type" value="Genomic_DNA"/>
</dbReference>
<comment type="caution">
    <text evidence="6">Lacks conserved residue(s) required for the propagation of feature annotation.</text>
</comment>
<feature type="transmembrane region" description="Helical" evidence="6">
    <location>
        <begin position="118"/>
        <end position="146"/>
    </location>
</feature>
<dbReference type="GO" id="GO:0140359">
    <property type="term" value="F:ABC-type transporter activity"/>
    <property type="evidence" value="ECO:0007669"/>
    <property type="project" value="InterPro"/>
</dbReference>
<dbReference type="AlphaFoldDB" id="A0AA45LAR3"/>
<reference evidence="8" key="1">
    <citation type="submission" date="2021-04" db="EMBL/GenBank/DDBJ databases">
        <title>Genomic sequence of Actinosynnema pretiosum subsp. pretiosum ATCC 31280 (C-14919).</title>
        <authorList>
            <person name="Bai L."/>
            <person name="Wang X."/>
            <person name="Xiao Y."/>
        </authorList>
    </citation>
    <scope>NUCLEOTIDE SEQUENCE</scope>
    <source>
        <strain evidence="8">ATCC 31280</strain>
    </source>
</reference>
<comment type="similarity">
    <text evidence="6">Belongs to the ABC-2 integral membrane protein family.</text>
</comment>
<feature type="transmembrane region" description="Helical" evidence="6">
    <location>
        <begin position="40"/>
        <end position="66"/>
    </location>
</feature>
<feature type="transmembrane region" description="Helical" evidence="6">
    <location>
        <begin position="72"/>
        <end position="97"/>
    </location>
</feature>
<organism evidence="8 9">
    <name type="scientific">Actinosynnema pretiosum subsp. pretiosum</name>
    <dbReference type="NCBI Taxonomy" id="103721"/>
    <lineage>
        <taxon>Bacteria</taxon>
        <taxon>Bacillati</taxon>
        <taxon>Actinomycetota</taxon>
        <taxon>Actinomycetes</taxon>
        <taxon>Pseudonocardiales</taxon>
        <taxon>Pseudonocardiaceae</taxon>
        <taxon>Actinosynnema</taxon>
    </lineage>
</organism>
<dbReference type="Proteomes" id="UP000677152">
    <property type="component" value="Chromosome"/>
</dbReference>
<name>A0AA45LAR3_9PSEU</name>
<dbReference type="PROSITE" id="PS51012">
    <property type="entry name" value="ABC_TM2"/>
    <property type="match status" value="1"/>
</dbReference>
<protein>
    <recommendedName>
        <fullName evidence="6">Transport permease protein</fullName>
    </recommendedName>
</protein>
<keyword evidence="4 6" id="KW-0472">Membrane</keyword>
<dbReference type="InterPro" id="IPR051784">
    <property type="entry name" value="Nod_factor_ABC_transporter"/>
</dbReference>
<dbReference type="PANTHER" id="PTHR43229">
    <property type="entry name" value="NODULATION PROTEIN J"/>
    <property type="match status" value="1"/>
</dbReference>
<keyword evidence="6" id="KW-1003">Cell membrane</keyword>
<keyword evidence="2 6" id="KW-0812">Transmembrane</keyword>
<accession>A0AA45LAR3</accession>
<evidence type="ECO:0000256" key="4">
    <source>
        <dbReference type="ARBA" id="ARBA00023136"/>
    </source>
</evidence>
<dbReference type="PANTHER" id="PTHR43229:SF2">
    <property type="entry name" value="NODULATION PROTEIN J"/>
    <property type="match status" value="1"/>
</dbReference>
<proteinExistence type="inferred from homology"/>
<feature type="transmembrane region" description="Helical" evidence="6">
    <location>
        <begin position="240"/>
        <end position="258"/>
    </location>
</feature>
<keyword evidence="3 6" id="KW-1133">Transmembrane helix</keyword>
<sequence length="267" mass="28161">MSATTSGARPLGDSLVMVRRNLKRVLRYPSMTLQLIGTPVLLLLLFVHAFGGVLGAGLGTGVGGFAGGRDAYLVYVLPAILVMTVTTIVQGTAISVAMDLTEGVITRFRTMDIARTSVLTGHVVGSVIQSALGGLVLFAVALLLGFRPGAGPLGLLAALGLHVLLSLALVWLTIALGQLSESVETASTLPMPLMFLPFLGSGFVPAESMPAGLRWFAENQPFSPIIETLRALLAGTAPEHLWPALGWCALIGVGGYLWSRRLYDRER</sequence>
<evidence type="ECO:0000259" key="7">
    <source>
        <dbReference type="PROSITE" id="PS51012"/>
    </source>
</evidence>
<feature type="transmembrane region" description="Helical" evidence="6">
    <location>
        <begin position="152"/>
        <end position="176"/>
    </location>
</feature>
<dbReference type="Pfam" id="PF01061">
    <property type="entry name" value="ABC2_membrane"/>
    <property type="match status" value="1"/>
</dbReference>
<gene>
    <name evidence="8" type="ORF">KCV87_09575</name>
</gene>
<dbReference type="InterPro" id="IPR047817">
    <property type="entry name" value="ABC2_TM_bact-type"/>
</dbReference>